<reference evidence="17 18" key="1">
    <citation type="journal article" date="2018" name="Mol. Plant">
        <title>The genome of Artemisia annua provides insight into the evolution of Asteraceae family and artemisinin biosynthesis.</title>
        <authorList>
            <person name="Shen Q."/>
            <person name="Zhang L."/>
            <person name="Liao Z."/>
            <person name="Wang S."/>
            <person name="Yan T."/>
            <person name="Shi P."/>
            <person name="Liu M."/>
            <person name="Fu X."/>
            <person name="Pan Q."/>
            <person name="Wang Y."/>
            <person name="Lv Z."/>
            <person name="Lu X."/>
            <person name="Zhang F."/>
            <person name="Jiang W."/>
            <person name="Ma Y."/>
            <person name="Chen M."/>
            <person name="Hao X."/>
            <person name="Li L."/>
            <person name="Tang Y."/>
            <person name="Lv G."/>
            <person name="Zhou Y."/>
            <person name="Sun X."/>
            <person name="Brodelius P.E."/>
            <person name="Rose J.K.C."/>
            <person name="Tang K."/>
        </authorList>
    </citation>
    <scope>NUCLEOTIDE SEQUENCE [LARGE SCALE GENOMIC DNA]</scope>
    <source>
        <strain evidence="18">cv. Huhao1</strain>
        <tissue evidence="17">Leaf</tissue>
    </source>
</reference>
<sequence>MEDDEVSDVGEMEDLTPYSASDFVGEDDVVIPNRSINDSFLNKLCNGSFISDISDKSDAGECSEPSGKELDIDSDDEDVEKRFKVFDGVIYRELDPKLPWNEMKPTLGLRFKYPEQLKVCLTNYGVANGYQLWYMRNDYRSFMVMCGRVFQRGASPAKKMPTKGVQGESPAKKVPAKGVQGETPTKKGKKKGVRGETPTKKGKQKGMQGEIPIKKGKKKGVQVRPGFSRCSKKIPHLRPHEYRRCRLSTTRRTVNRAYGGALSSGAVRERSLMATKGNPGDNRTRRSFTIFIVVGLCCFFYLLGAWQKSGFGKGDSIAQEVTKSADCSVLSNLNVETHHGDGTKKSSELQAQTKVFQPCADRYVDYTPCHDQMRAMTFPRENMNYRERHCPPENEKLHCLIPAPKGYVTPFPWPKSRDFVPFANAPYKSLTVEKAIQNWIQYEGNVFRFPGGGTQFPHGADAYIDQLASVIPIANGMVRTALDTGCGVASWGAYLFKKNVIAMSFAPRDSHEAQVQFALERGVPAIIGVLGTIKLPYPSRSFDMAHCSRCLIPWGGDSAMYMMEVDRVLRPGGYWVLSGPPINWKTNFKSWQRPREDLEKEQRNIEETAKLLCWEKKYEKGETAIWRKRVNKAYCPERESRVNMCKSTNPDDVWYKQMEECVTPYPETSNSDDVSGGELKPFPERLNDVPPRITSGSVPGISVESFQEDNKLWQKHLNAYKRSGFGKGDSIAQEVTKSADCSVLSNLNVETHHGDGTKKSSELQAQTKVFQPCADRYVDYTPCHDQMRAMTFPRENMNYRERHCPPENEKLHCLIPAPKGYVTPFPWPKSRDFVPFANAPYKSLTVEKAIQNWIQYEGNVFRFPGGGTQFPHGADAYIDQLASVIPIANGMVRTALDTGCGVASWGAYLFKKNVIAMSFAPRDSHEAQVQFALERGVPAIIGVLGTIKLPYPSRSFDMAHCSRCLIPWGGDSAMYMMEVDRVLRPGGYWVLSGPPINWKTNFKSWQRPREDLEKEQRNIEETAKLLCWEKKYEKGETAIWRKRVNKAYCPERESRVNMCKSTNPDDVWYKQMEECVTPYPETSNSDDVSGGELKPFPERLNDVPPRITSGSVPGISVESFQEDNKLWQKHLNAYKRVNKIIDSGRYRNIMDMNAGLGSFAAAIESPKSWVMNVMPTIAKKDTLGVIFERGLIGIYHDWCEAFSTYPRTYDLIHANGLFSLYKDKCSYEDILLEMDRILRPEGAVIIRDNEKEVLKVKRIVSGMRWNTKMVDHEDGPLVSEKILFAVKQYWVAGNSTSSR</sequence>
<keyword evidence="10" id="KW-0333">Golgi apparatus</keyword>
<organism evidence="17 18">
    <name type="scientific">Artemisia annua</name>
    <name type="common">Sweet wormwood</name>
    <dbReference type="NCBI Taxonomy" id="35608"/>
    <lineage>
        <taxon>Eukaryota</taxon>
        <taxon>Viridiplantae</taxon>
        <taxon>Streptophyta</taxon>
        <taxon>Embryophyta</taxon>
        <taxon>Tracheophyta</taxon>
        <taxon>Spermatophyta</taxon>
        <taxon>Magnoliopsida</taxon>
        <taxon>eudicotyledons</taxon>
        <taxon>Gunneridae</taxon>
        <taxon>Pentapetalae</taxon>
        <taxon>asterids</taxon>
        <taxon>campanulids</taxon>
        <taxon>Asterales</taxon>
        <taxon>Asteraceae</taxon>
        <taxon>Asteroideae</taxon>
        <taxon>Anthemideae</taxon>
        <taxon>Artemisiinae</taxon>
        <taxon>Artemisia</taxon>
    </lineage>
</organism>
<dbReference type="OrthoDB" id="2013972at2759"/>
<evidence type="ECO:0000256" key="13">
    <source>
        <dbReference type="ARBA" id="ARBA00023274"/>
    </source>
</evidence>
<dbReference type="GO" id="GO:0005768">
    <property type="term" value="C:endosome"/>
    <property type="evidence" value="ECO:0007669"/>
    <property type="project" value="TreeGrafter"/>
</dbReference>
<feature type="transmembrane region" description="Helical" evidence="16">
    <location>
        <begin position="288"/>
        <end position="306"/>
    </location>
</feature>
<dbReference type="FunFam" id="3.40.50.150:FF:000122">
    <property type="entry name" value="probable methyltransferase PMT2"/>
    <property type="match status" value="2"/>
</dbReference>
<feature type="region of interest" description="Disordered" evidence="15">
    <location>
        <begin position="1"/>
        <end position="20"/>
    </location>
</feature>
<comment type="similarity">
    <text evidence="3">Belongs to the eukaryotic ribosomal protein eL34 family.</text>
</comment>
<keyword evidence="7" id="KW-0735">Signal-anchor</keyword>
<dbReference type="Pfam" id="PF01199">
    <property type="entry name" value="Ribosomal_L34e"/>
    <property type="match status" value="1"/>
</dbReference>
<protein>
    <submittedName>
        <fullName evidence="17">S-adenosyl-L-methionine-dependent methyltransferase</fullName>
    </submittedName>
</protein>
<evidence type="ECO:0000256" key="6">
    <source>
        <dbReference type="ARBA" id="ARBA00022692"/>
    </source>
</evidence>
<feature type="compositionally biased region" description="Acidic residues" evidence="15">
    <location>
        <begin position="1"/>
        <end position="14"/>
    </location>
</feature>
<evidence type="ECO:0000256" key="10">
    <source>
        <dbReference type="ARBA" id="ARBA00023034"/>
    </source>
</evidence>
<evidence type="ECO:0000256" key="5">
    <source>
        <dbReference type="ARBA" id="ARBA00022679"/>
    </source>
</evidence>
<evidence type="ECO:0000256" key="11">
    <source>
        <dbReference type="ARBA" id="ARBA00023136"/>
    </source>
</evidence>
<keyword evidence="13" id="KW-0687">Ribonucleoprotein</keyword>
<evidence type="ECO:0000256" key="4">
    <source>
        <dbReference type="ARBA" id="ARBA00022603"/>
    </source>
</evidence>
<keyword evidence="9 16" id="KW-1133">Transmembrane helix</keyword>
<evidence type="ECO:0000256" key="14">
    <source>
        <dbReference type="ARBA" id="ARBA00060399"/>
    </source>
</evidence>
<dbReference type="PANTHER" id="PTHR10108:SF1061">
    <property type="entry name" value="METHYLTRANSFERASE"/>
    <property type="match status" value="1"/>
</dbReference>
<comment type="similarity">
    <text evidence="2">Belongs to the methyltransferase superfamily.</text>
</comment>
<dbReference type="InterPro" id="IPR008195">
    <property type="entry name" value="Ribosomal_eL34"/>
</dbReference>
<comment type="subcellular location">
    <subcellularLocation>
        <location evidence="14">Endomembrane system</location>
        <topology evidence="14">Single-pass type II membrane protein</topology>
    </subcellularLocation>
    <subcellularLocation>
        <location evidence="1">Golgi apparatus membrane</location>
        <topology evidence="1">Single-pass membrane protein</topology>
    </subcellularLocation>
</comment>
<evidence type="ECO:0000256" key="1">
    <source>
        <dbReference type="ARBA" id="ARBA00004194"/>
    </source>
</evidence>
<dbReference type="InterPro" id="IPR029063">
    <property type="entry name" value="SAM-dependent_MTases_sf"/>
</dbReference>
<comment type="caution">
    <text evidence="17">The sequence shown here is derived from an EMBL/GenBank/DDBJ whole genome shotgun (WGS) entry which is preliminary data.</text>
</comment>
<feature type="region of interest" description="Disordered" evidence="15">
    <location>
        <begin position="155"/>
        <end position="225"/>
    </location>
</feature>
<keyword evidence="8" id="KW-0689">Ribosomal protein</keyword>
<name>A0A2U1P4Z9_ARTAN</name>
<dbReference type="InterPro" id="IPR004159">
    <property type="entry name" value="Put_SAM_MeTrfase"/>
</dbReference>
<evidence type="ECO:0000313" key="18">
    <source>
        <dbReference type="Proteomes" id="UP000245207"/>
    </source>
</evidence>
<accession>A0A2U1P4Z9</accession>
<dbReference type="GO" id="GO:0008168">
    <property type="term" value="F:methyltransferase activity"/>
    <property type="evidence" value="ECO:0007669"/>
    <property type="project" value="UniProtKB-KW"/>
</dbReference>
<dbReference type="GO" id="GO:0005802">
    <property type="term" value="C:trans-Golgi network"/>
    <property type="evidence" value="ECO:0007669"/>
    <property type="project" value="TreeGrafter"/>
</dbReference>
<dbReference type="InterPro" id="IPR038562">
    <property type="entry name" value="Ribosomal_eL34_C_sf"/>
</dbReference>
<evidence type="ECO:0000256" key="9">
    <source>
        <dbReference type="ARBA" id="ARBA00022989"/>
    </source>
</evidence>
<evidence type="ECO:0000256" key="8">
    <source>
        <dbReference type="ARBA" id="ARBA00022980"/>
    </source>
</evidence>
<proteinExistence type="inferred from homology"/>
<keyword evidence="18" id="KW-1185">Reference proteome</keyword>
<dbReference type="GO" id="GO:0005840">
    <property type="term" value="C:ribosome"/>
    <property type="evidence" value="ECO:0007669"/>
    <property type="project" value="UniProtKB-KW"/>
</dbReference>
<dbReference type="EMBL" id="PKPP01001675">
    <property type="protein sequence ID" value="PWA80770.1"/>
    <property type="molecule type" value="Genomic_DNA"/>
</dbReference>
<evidence type="ECO:0000256" key="2">
    <source>
        <dbReference type="ARBA" id="ARBA00008361"/>
    </source>
</evidence>
<dbReference type="GO" id="GO:1990904">
    <property type="term" value="C:ribonucleoprotein complex"/>
    <property type="evidence" value="ECO:0007669"/>
    <property type="project" value="UniProtKB-KW"/>
</dbReference>
<evidence type="ECO:0000256" key="12">
    <source>
        <dbReference type="ARBA" id="ARBA00023180"/>
    </source>
</evidence>
<keyword evidence="6 16" id="KW-0812">Transmembrane</keyword>
<dbReference type="SUPFAM" id="SSF53335">
    <property type="entry name" value="S-adenosyl-L-methionine-dependent methyltransferases"/>
    <property type="match status" value="3"/>
</dbReference>
<evidence type="ECO:0000256" key="7">
    <source>
        <dbReference type="ARBA" id="ARBA00022968"/>
    </source>
</evidence>
<keyword evidence="4 17" id="KW-0489">Methyltransferase</keyword>
<dbReference type="GO" id="GO:0000139">
    <property type="term" value="C:Golgi membrane"/>
    <property type="evidence" value="ECO:0007669"/>
    <property type="project" value="UniProtKB-SubCell"/>
</dbReference>
<evidence type="ECO:0000256" key="15">
    <source>
        <dbReference type="SAM" id="MobiDB-lite"/>
    </source>
</evidence>
<dbReference type="Proteomes" id="UP000245207">
    <property type="component" value="Unassembled WGS sequence"/>
</dbReference>
<dbReference type="STRING" id="35608.A0A2U1P4Z9"/>
<dbReference type="Gene3D" id="6.20.340.10">
    <property type="match status" value="1"/>
</dbReference>
<keyword evidence="11 16" id="KW-0472">Membrane</keyword>
<dbReference type="GO" id="GO:0003735">
    <property type="term" value="F:structural constituent of ribosome"/>
    <property type="evidence" value="ECO:0007669"/>
    <property type="project" value="InterPro"/>
</dbReference>
<keyword evidence="5 17" id="KW-0808">Transferase</keyword>
<evidence type="ECO:0000256" key="3">
    <source>
        <dbReference type="ARBA" id="ARBA00009875"/>
    </source>
</evidence>
<dbReference type="GO" id="GO:0032259">
    <property type="term" value="P:methylation"/>
    <property type="evidence" value="ECO:0007669"/>
    <property type="project" value="UniProtKB-KW"/>
</dbReference>
<evidence type="ECO:0000313" key="17">
    <source>
        <dbReference type="EMBL" id="PWA80770.1"/>
    </source>
</evidence>
<gene>
    <name evidence="17" type="ORF">CTI12_AA086260</name>
</gene>
<dbReference type="Gene3D" id="3.40.50.150">
    <property type="entry name" value="Vaccinia Virus protein VP39"/>
    <property type="match status" value="2"/>
</dbReference>
<dbReference type="Pfam" id="PF03141">
    <property type="entry name" value="Methyltransf_29"/>
    <property type="match status" value="2"/>
</dbReference>
<dbReference type="PANTHER" id="PTHR10108">
    <property type="entry name" value="SAM-DEPENDENT METHYLTRANSFERASE"/>
    <property type="match status" value="1"/>
</dbReference>
<evidence type="ECO:0000256" key="16">
    <source>
        <dbReference type="SAM" id="Phobius"/>
    </source>
</evidence>
<keyword evidence="12" id="KW-0325">Glycoprotein</keyword>
<dbReference type="GO" id="GO:0006412">
    <property type="term" value="P:translation"/>
    <property type="evidence" value="ECO:0007669"/>
    <property type="project" value="InterPro"/>
</dbReference>